<comment type="caution">
    <text evidence="4">The sequence shown here is derived from an EMBL/GenBank/DDBJ whole genome shotgun (WGS) entry which is preliminary data.</text>
</comment>
<organism evidence="4 5">
    <name type="scientific">Actinoplanes xinjiangensis</name>
    <dbReference type="NCBI Taxonomy" id="512350"/>
    <lineage>
        <taxon>Bacteria</taxon>
        <taxon>Bacillati</taxon>
        <taxon>Actinomycetota</taxon>
        <taxon>Actinomycetes</taxon>
        <taxon>Micromonosporales</taxon>
        <taxon>Micromonosporaceae</taxon>
        <taxon>Actinoplanes</taxon>
    </lineage>
</organism>
<evidence type="ECO:0000313" key="5">
    <source>
        <dbReference type="Proteomes" id="UP000245697"/>
    </source>
</evidence>
<keyword evidence="2 4" id="KW-0378">Hydrolase</keyword>
<dbReference type="InterPro" id="IPR023296">
    <property type="entry name" value="Glyco_hydro_beta-prop_sf"/>
</dbReference>
<proteinExistence type="predicted"/>
<keyword evidence="1" id="KW-0732">Signal</keyword>
<gene>
    <name evidence="4" type="ORF">BC793_10494</name>
</gene>
<dbReference type="AlphaFoldDB" id="A0A316FMC9"/>
<feature type="domain" description="Ricin B lectin" evidence="3">
    <location>
        <begin position="66"/>
        <end position="109"/>
    </location>
</feature>
<name>A0A316FMC9_9ACTN</name>
<evidence type="ECO:0000259" key="3">
    <source>
        <dbReference type="Pfam" id="PF14200"/>
    </source>
</evidence>
<dbReference type="Pfam" id="PF14200">
    <property type="entry name" value="RicinB_lectin_2"/>
    <property type="match status" value="1"/>
</dbReference>
<dbReference type="EMBL" id="QGGR01000004">
    <property type="protein sequence ID" value="PWK49423.1"/>
    <property type="molecule type" value="Genomic_DNA"/>
</dbReference>
<accession>A0A316FMC9</accession>
<evidence type="ECO:0000313" key="4">
    <source>
        <dbReference type="EMBL" id="PWK49423.1"/>
    </source>
</evidence>
<reference evidence="4 5" key="1">
    <citation type="submission" date="2018-05" db="EMBL/GenBank/DDBJ databases">
        <title>Genomic Encyclopedia of Archaeal and Bacterial Type Strains, Phase II (KMG-II): from individual species to whole genera.</title>
        <authorList>
            <person name="Goeker M."/>
        </authorList>
    </citation>
    <scope>NUCLEOTIDE SEQUENCE [LARGE SCALE GENOMIC DNA]</scope>
    <source>
        <strain evidence="4 5">DSM 45184</strain>
    </source>
</reference>
<keyword evidence="5" id="KW-1185">Reference proteome</keyword>
<dbReference type="PANTHER" id="PTHR43817">
    <property type="entry name" value="GLYCOSYL HYDROLASE"/>
    <property type="match status" value="1"/>
</dbReference>
<dbReference type="SUPFAM" id="SSF50370">
    <property type="entry name" value="Ricin B-like lectins"/>
    <property type="match status" value="1"/>
</dbReference>
<sequence>MSNPWTVSAHGTRISYPTHDWEKQGGNTEEGPYILQRNGKTFLTFSASSCNTPDYKIGMLSLTPVNGGYLIANRGNGLILDVTDCGIADGVAVRQWASLGNTCQQWKLTV</sequence>
<dbReference type="InterPro" id="IPR000772">
    <property type="entry name" value="Ricin_B_lectin"/>
</dbReference>
<dbReference type="Proteomes" id="UP000245697">
    <property type="component" value="Unassembled WGS sequence"/>
</dbReference>
<dbReference type="RefSeq" id="WP_239169842.1">
    <property type="nucleotide sequence ID" value="NZ_BONA01000025.1"/>
</dbReference>
<dbReference type="CDD" id="cd00161">
    <property type="entry name" value="beta-trefoil_Ricin-like"/>
    <property type="match status" value="1"/>
</dbReference>
<dbReference type="Gene3D" id="2.115.10.20">
    <property type="entry name" value="Glycosyl hydrolase domain, family 43"/>
    <property type="match status" value="1"/>
</dbReference>
<dbReference type="SUPFAM" id="SSF75005">
    <property type="entry name" value="Arabinanase/levansucrase/invertase"/>
    <property type="match status" value="1"/>
</dbReference>
<evidence type="ECO:0000256" key="2">
    <source>
        <dbReference type="ARBA" id="ARBA00022801"/>
    </source>
</evidence>
<dbReference type="PANTHER" id="PTHR43817:SF1">
    <property type="entry name" value="HYDROLASE, FAMILY 43, PUTATIVE (AFU_ORTHOLOGUE AFUA_3G01660)-RELATED"/>
    <property type="match status" value="1"/>
</dbReference>
<dbReference type="GO" id="GO:0016787">
    <property type="term" value="F:hydrolase activity"/>
    <property type="evidence" value="ECO:0007669"/>
    <property type="project" value="UniProtKB-KW"/>
</dbReference>
<dbReference type="InterPro" id="IPR035992">
    <property type="entry name" value="Ricin_B-like_lectins"/>
</dbReference>
<evidence type="ECO:0000256" key="1">
    <source>
        <dbReference type="ARBA" id="ARBA00022729"/>
    </source>
</evidence>
<protein>
    <submittedName>
        <fullName evidence="4">Glycosyl hydrolase family 43</fullName>
    </submittedName>
</protein>